<evidence type="ECO:0000313" key="2">
    <source>
        <dbReference type="Proteomes" id="UP001524502"/>
    </source>
</evidence>
<comment type="caution">
    <text evidence="1">The sequence shown here is derived from an EMBL/GenBank/DDBJ whole genome shotgun (WGS) entry which is preliminary data.</text>
</comment>
<proteinExistence type="predicted"/>
<sequence>MTIILDWCSTCKHIRKNKDGWIMNCDAFPDEIPDEYVFGDPRKLKECNNGIGYEPKEK</sequence>
<accession>A0ABT1RTX1</accession>
<keyword evidence="2" id="KW-1185">Reference proteome</keyword>
<name>A0ABT1RTX1_9FIRM</name>
<reference evidence="1 2" key="1">
    <citation type="submission" date="2022-06" db="EMBL/GenBank/DDBJ databases">
        <title>Isolation of gut microbiota from human fecal samples.</title>
        <authorList>
            <person name="Pamer E.G."/>
            <person name="Barat B."/>
            <person name="Waligurski E."/>
            <person name="Medina S."/>
            <person name="Paddock L."/>
            <person name="Mostad J."/>
        </authorList>
    </citation>
    <scope>NUCLEOTIDE SEQUENCE [LARGE SCALE GENOMIC DNA]</scope>
    <source>
        <strain evidence="1 2">SL.3.17</strain>
    </source>
</reference>
<dbReference type="Proteomes" id="UP001524502">
    <property type="component" value="Unassembled WGS sequence"/>
</dbReference>
<gene>
    <name evidence="1" type="ORF">NE619_18100</name>
</gene>
<dbReference type="RefSeq" id="WP_256133845.1">
    <property type="nucleotide sequence ID" value="NZ_JANFXK010000072.1"/>
</dbReference>
<evidence type="ECO:0000313" key="1">
    <source>
        <dbReference type="EMBL" id="MCQ4638642.1"/>
    </source>
</evidence>
<protein>
    <submittedName>
        <fullName evidence="1">Glutamyl-tRNA amidotransferase</fullName>
    </submittedName>
</protein>
<dbReference type="EMBL" id="JANFXK010000072">
    <property type="protein sequence ID" value="MCQ4638642.1"/>
    <property type="molecule type" value="Genomic_DNA"/>
</dbReference>
<organism evidence="1 2">
    <name type="scientific">Anaerovorax odorimutans</name>
    <dbReference type="NCBI Taxonomy" id="109327"/>
    <lineage>
        <taxon>Bacteria</taxon>
        <taxon>Bacillati</taxon>
        <taxon>Bacillota</taxon>
        <taxon>Clostridia</taxon>
        <taxon>Peptostreptococcales</taxon>
        <taxon>Anaerovoracaceae</taxon>
        <taxon>Anaerovorax</taxon>
    </lineage>
</organism>